<evidence type="ECO:0000256" key="1">
    <source>
        <dbReference type="ARBA" id="ARBA00008791"/>
    </source>
</evidence>
<dbReference type="InterPro" id="IPR006016">
    <property type="entry name" value="UspA"/>
</dbReference>
<accession>A0A0B2DDY2</accession>
<evidence type="ECO:0000313" key="5">
    <source>
        <dbReference type="Proteomes" id="UP000030980"/>
    </source>
</evidence>
<evidence type="ECO:0000259" key="2">
    <source>
        <dbReference type="Pfam" id="PF00582"/>
    </source>
</evidence>
<dbReference type="PANTHER" id="PTHR46268">
    <property type="entry name" value="STRESS RESPONSE PROTEIN NHAX"/>
    <property type="match status" value="1"/>
</dbReference>
<dbReference type="EMBL" id="JTAK01000004">
    <property type="protein sequence ID" value="KHO64631.1"/>
    <property type="molecule type" value="Genomic_DNA"/>
</dbReference>
<evidence type="ECO:0000313" key="6">
    <source>
        <dbReference type="Proteomes" id="UP000186079"/>
    </source>
</evidence>
<dbReference type="AlphaFoldDB" id="A0A0B3BUC5"/>
<dbReference type="PATRIC" id="fig|706570.3.peg.51"/>
<reference evidence="4 6" key="2">
    <citation type="submission" date="2017-01" db="EMBL/GenBank/DDBJ databases">
        <authorList>
            <person name="Mah S.A."/>
            <person name="Swanson W.J."/>
            <person name="Moy G.W."/>
            <person name="Vacquier V.D."/>
        </authorList>
    </citation>
    <scope>NUCLEOTIDE SEQUENCE [LARGE SCALE GENOMIC DNA]</scope>
    <source>
        <strain evidence="4 6">ATCC 29606</strain>
    </source>
</reference>
<dbReference type="CDD" id="cd00293">
    <property type="entry name" value="USP-like"/>
    <property type="match status" value="2"/>
</dbReference>
<dbReference type="InterPro" id="IPR014729">
    <property type="entry name" value="Rossmann-like_a/b/a_fold"/>
</dbReference>
<dbReference type="Gene3D" id="3.40.50.620">
    <property type="entry name" value="HUPs"/>
    <property type="match status" value="2"/>
</dbReference>
<comment type="similarity">
    <text evidence="1">Belongs to the universal stress protein A family.</text>
</comment>
<feature type="domain" description="UspA" evidence="2">
    <location>
        <begin position="123"/>
        <end position="257"/>
    </location>
</feature>
<gene>
    <name evidence="3" type="ORF">PT85_10590</name>
    <name evidence="4" type="ORF">SAMN05421672_11174</name>
</gene>
<dbReference type="RefSeq" id="WP_037009776.1">
    <property type="nucleotide sequence ID" value="NZ_FMUP01000002.1"/>
</dbReference>
<feature type="domain" description="UspA" evidence="2">
    <location>
        <begin position="2"/>
        <end position="46"/>
    </location>
</feature>
<protein>
    <submittedName>
        <fullName evidence="4">Nucleotide-binding universal stress protein, UspA family</fullName>
    </submittedName>
</protein>
<dbReference type="STRING" id="706570.PT85_10590"/>
<reference evidence="3 5" key="1">
    <citation type="submission" date="2014-11" db="EMBL/GenBank/DDBJ databases">
        <title>Genome sequence of Pseudomonas tuomuerensis JCM 14085.</title>
        <authorList>
            <person name="Shin S.-K."/>
            <person name="Yi H."/>
        </authorList>
    </citation>
    <scope>NUCLEOTIDE SEQUENCE [LARGE SCALE GENOMIC DNA]</scope>
    <source>
        <strain evidence="3 5">JCM 14085</strain>
    </source>
</reference>
<dbReference type="OrthoDB" id="9792500at2"/>
<keyword evidence="5" id="KW-1185">Reference proteome</keyword>
<proteinExistence type="inferred from homology"/>
<dbReference type="PANTHER" id="PTHR46268:SF6">
    <property type="entry name" value="UNIVERSAL STRESS PROTEIN UP12"/>
    <property type="match status" value="1"/>
</dbReference>
<dbReference type="PRINTS" id="PR01438">
    <property type="entry name" value="UNVRSLSTRESS"/>
</dbReference>
<dbReference type="Proteomes" id="UP000186079">
    <property type="component" value="Unassembled WGS sequence"/>
</dbReference>
<evidence type="ECO:0000313" key="4">
    <source>
        <dbReference type="EMBL" id="SIQ89208.1"/>
    </source>
</evidence>
<dbReference type="SUPFAM" id="SSF52402">
    <property type="entry name" value="Adenine nucleotide alpha hydrolases-like"/>
    <property type="match status" value="2"/>
</dbReference>
<organism evidence="3 5">
    <name type="scientific">Pseudomonas flexibilis</name>
    <dbReference type="NCBI Taxonomy" id="706570"/>
    <lineage>
        <taxon>Bacteria</taxon>
        <taxon>Pseudomonadati</taxon>
        <taxon>Pseudomonadota</taxon>
        <taxon>Gammaproteobacteria</taxon>
        <taxon>Pseudomonadales</taxon>
        <taxon>Pseudomonadaceae</taxon>
        <taxon>Pseudomonas</taxon>
    </lineage>
</organism>
<dbReference type="InterPro" id="IPR006015">
    <property type="entry name" value="Universal_stress_UspA"/>
</dbReference>
<name>A0A0B3BUC5_9PSED</name>
<accession>A0A0B3BUC5</accession>
<dbReference type="EMBL" id="FTMC01000011">
    <property type="protein sequence ID" value="SIQ89208.1"/>
    <property type="molecule type" value="Genomic_DNA"/>
</dbReference>
<sequence length="258" mass="27875">MHILIAHDLTPEADLALQRAAQLARQLEGRLTLLHVQERETDPQPLRERLQALGLPGAELRIAKGQPSATIASQAEGVGADLLVLGAHHKSSPELFAGTTLERLARSSRIPLLLAINRDVSPYQRALVALDFSQCACAALHQAHRLLPSEAELYALNVFEVAPSKAAEQQEDLDLQCSLFSRLVADEQARLAPPGRVLEYGVRSGERGACLAAAIAERRPQLLALGKHTRSLMGDALLGGMAQDLLRQPPCDILISRG</sequence>
<evidence type="ECO:0000313" key="3">
    <source>
        <dbReference type="EMBL" id="KHO64631.1"/>
    </source>
</evidence>
<dbReference type="Pfam" id="PF00582">
    <property type="entry name" value="Usp"/>
    <property type="match status" value="3"/>
</dbReference>
<dbReference type="Proteomes" id="UP000030980">
    <property type="component" value="Unassembled WGS sequence"/>
</dbReference>
<feature type="domain" description="UspA" evidence="2">
    <location>
        <begin position="49"/>
        <end position="114"/>
    </location>
</feature>